<name>A0ABN0BJC9_BACFG</name>
<protein>
    <submittedName>
        <fullName evidence="1">Uncharacterized protein</fullName>
    </submittedName>
</protein>
<sequence length="70" mass="8049">MANAIPIKCIVANILNFISISVYDNGMQLAAVRRHRCMLPIYFYEHCQNPEIISLVVQCLYKYKAPYPKG</sequence>
<accession>A0ABN0BJC9</accession>
<proteinExistence type="predicted"/>
<evidence type="ECO:0000313" key="2">
    <source>
        <dbReference type="Proteomes" id="UP000005101"/>
    </source>
</evidence>
<gene>
    <name evidence="1" type="ORF">BFAG_01744</name>
</gene>
<dbReference type="Proteomes" id="UP000005101">
    <property type="component" value="Unassembled WGS sequence"/>
</dbReference>
<keyword evidence="2" id="KW-1185">Reference proteome</keyword>
<evidence type="ECO:0000313" key="1">
    <source>
        <dbReference type="EMBL" id="EFR53050.1"/>
    </source>
</evidence>
<dbReference type="EMBL" id="EQ973213">
    <property type="protein sequence ID" value="EFR53050.1"/>
    <property type="molecule type" value="Genomic_DNA"/>
</dbReference>
<organism evidence="1 2">
    <name type="scientific">Bacteroides fragilis 3_1_12</name>
    <dbReference type="NCBI Taxonomy" id="457424"/>
    <lineage>
        <taxon>Bacteria</taxon>
        <taxon>Pseudomonadati</taxon>
        <taxon>Bacteroidota</taxon>
        <taxon>Bacteroidia</taxon>
        <taxon>Bacteroidales</taxon>
        <taxon>Bacteroidaceae</taxon>
        <taxon>Bacteroides</taxon>
    </lineage>
</organism>
<reference evidence="1 2" key="1">
    <citation type="submission" date="2008-12" db="EMBL/GenBank/DDBJ databases">
        <title>Annotation of Bacteroides fragilis strain 3_1_12.</title>
        <authorList>
            <consortium name="The Broad Institute Genome Sequencing Platform"/>
            <person name="Ward D."/>
            <person name="Young S.K."/>
            <person name="Kodira C.D."/>
            <person name="Zeng Q."/>
            <person name="Koehrsen M."/>
            <person name="Alvarado L."/>
            <person name="Berlin A."/>
            <person name="Borenstein D."/>
            <person name="Chen Z."/>
            <person name="Engels R."/>
            <person name="Freedman E."/>
            <person name="Gellesch M."/>
            <person name="Goldberg J."/>
            <person name="Griggs A."/>
            <person name="Gujja S."/>
            <person name="Heiman D."/>
            <person name="Hepburn T."/>
            <person name="Howarth C."/>
            <person name="Jen D."/>
            <person name="Larson L."/>
            <person name="Lewis B."/>
            <person name="Mehta T."/>
            <person name="Park D."/>
            <person name="Pearson M."/>
            <person name="Roberts A."/>
            <person name="Saif S."/>
            <person name="Shea T."/>
            <person name="Shenoy N."/>
            <person name="Sisk P."/>
            <person name="Stolte C."/>
            <person name="Sykes S."/>
            <person name="Walk T."/>
            <person name="White J."/>
            <person name="Yandava C."/>
            <person name="Allen-Vercoe E."/>
            <person name="Strauss J."/>
            <person name="Ambrose C."/>
            <person name="Lander E."/>
            <person name="Nusbaum C."/>
            <person name="Galagan J."/>
            <person name="Birren B."/>
        </authorList>
    </citation>
    <scope>NUCLEOTIDE SEQUENCE [LARGE SCALE GENOMIC DNA]</scope>
    <source>
        <strain evidence="1 2">3_1_12</strain>
    </source>
</reference>